<evidence type="ECO:0000256" key="3">
    <source>
        <dbReference type="SAM" id="SignalP"/>
    </source>
</evidence>
<gene>
    <name evidence="4" type="ORF">G7082_08685</name>
</gene>
<feature type="region of interest" description="Disordered" evidence="2">
    <location>
        <begin position="25"/>
        <end position="46"/>
    </location>
</feature>
<dbReference type="RefSeq" id="WP_166034708.1">
    <property type="nucleotide sequence ID" value="NZ_CP049887.1"/>
</dbReference>
<name>A0A6G8AUB3_9ENTE</name>
<keyword evidence="3" id="KW-0732">Signal</keyword>
<protein>
    <recommendedName>
        <fullName evidence="6">Lipoprotein</fullName>
    </recommendedName>
</protein>
<evidence type="ECO:0000256" key="2">
    <source>
        <dbReference type="SAM" id="MobiDB-lite"/>
    </source>
</evidence>
<feature type="signal peptide" evidence="3">
    <location>
        <begin position="1"/>
        <end position="19"/>
    </location>
</feature>
<feature type="chain" id="PRO_5039606304" description="Lipoprotein" evidence="3">
    <location>
        <begin position="20"/>
        <end position="500"/>
    </location>
</feature>
<evidence type="ECO:0008006" key="6">
    <source>
        <dbReference type="Google" id="ProtNLM"/>
    </source>
</evidence>
<organism evidence="4 5">
    <name type="scientific">Vagococcus hydrophili</name>
    <dbReference type="NCBI Taxonomy" id="2714947"/>
    <lineage>
        <taxon>Bacteria</taxon>
        <taxon>Bacillati</taxon>
        <taxon>Bacillota</taxon>
        <taxon>Bacilli</taxon>
        <taxon>Lactobacillales</taxon>
        <taxon>Enterococcaceae</taxon>
        <taxon>Vagococcus</taxon>
    </lineage>
</organism>
<accession>A0A6G8AUB3</accession>
<evidence type="ECO:0000256" key="1">
    <source>
        <dbReference type="SAM" id="Coils"/>
    </source>
</evidence>
<evidence type="ECO:0000313" key="4">
    <source>
        <dbReference type="EMBL" id="QIL48570.1"/>
    </source>
</evidence>
<dbReference type="AlphaFoldDB" id="A0A6G8AUB3"/>
<reference evidence="4 5" key="1">
    <citation type="submission" date="2020-03" db="EMBL/GenBank/DDBJ databases">
        <title>Vagococcus sp. nov., isolated from beetles.</title>
        <authorList>
            <person name="Hyun D.-W."/>
            <person name="Bae J.-W."/>
        </authorList>
    </citation>
    <scope>NUCLEOTIDE SEQUENCE [LARGE SCALE GENOMIC DNA]</scope>
    <source>
        <strain evidence="4 5">HDW17B</strain>
    </source>
</reference>
<dbReference type="Proteomes" id="UP000501747">
    <property type="component" value="Chromosome"/>
</dbReference>
<feature type="coiled-coil region" evidence="1">
    <location>
        <begin position="370"/>
        <end position="397"/>
    </location>
</feature>
<sequence length="500" mass="57172">MKKKLIVMTLSAVILGNMAACQAKNKKEETKTSQTEQVATDNKETGQQMPTLSKKEIVALMPEVAKKAKKIMVDNGEKIHPSFNMKDKQILIVSNIAKTAYLVNSQDEKFGKKDEAVEYSTDTIIDKQIMTGAFGETEFNGKKTYFYNIDNQMGLIQSQEKEEQSNEIVRTVLHEGIHMYLQPVIEKGEKVASLESAGTEAKRALSYPIPIEDRINRAQQAYFYREALKAKSEEEKISLIKKGNFYYKKFTDSNPDNAKKEVFDRIEGQPTYSEARGLATVTGKNTDDKTLNDETIKNILKDYRVSDEMLQMGMEDMEYYSVGSLAYGNIQVLNQMKEVQETNQNPVQHLYEKYGVEENKGNEELTKGIKTQFEEQNEQLKQQIDGVDKKVKDAEYTKIKVNLPEKIDGFELHTNSVNYKFQEKEGTIETISQELKLGENRLKLTQSELIKTTENGKEVYYLMVPKKDVEIKGDKVSIQSKDIQVFDQNFKKNGEMLELN</sequence>
<dbReference type="EMBL" id="CP049887">
    <property type="protein sequence ID" value="QIL48570.1"/>
    <property type="molecule type" value="Genomic_DNA"/>
</dbReference>
<dbReference type="KEGG" id="vhy:G7082_08685"/>
<keyword evidence="1" id="KW-0175">Coiled coil</keyword>
<evidence type="ECO:0000313" key="5">
    <source>
        <dbReference type="Proteomes" id="UP000501747"/>
    </source>
</evidence>
<feature type="compositionally biased region" description="Polar residues" evidence="2">
    <location>
        <begin position="32"/>
        <end position="46"/>
    </location>
</feature>
<keyword evidence="5" id="KW-1185">Reference proteome</keyword>
<proteinExistence type="predicted"/>